<dbReference type="Proteomes" id="UP000199073">
    <property type="component" value="Unassembled WGS sequence"/>
</dbReference>
<proteinExistence type="predicted"/>
<name>A0A1H0J5Q3_9BACT</name>
<evidence type="ECO:0000256" key="1">
    <source>
        <dbReference type="SAM" id="Phobius"/>
    </source>
</evidence>
<sequence length="319" mass="34139">MVTVLQKNWFMLGLVAVALTVVADSAGIVVTPGLWLKQHRGPDVVIVIIFLLSGLSLDTRQVRDGVSDFRGTMVALALIFMIAPLLALCFSAAPLQPGILIGIFLVSAMPTTLSSGVVMSGAAGGNMVHSLLITILANTLAVVTIPVCLALLLKFTGDSRIVEISQLPIMIKIGTLVLIPLIAGITLRRIFSASLQPFLPYTSTCNQLGILAIVLMALCGGRPAIVSELGSIPSVIGAVFTFHLALVLAALFLTRIFRIPKHKRESVILMGGQKTLPLSVIIQVSVFPEYGLALVVCVMHHIIHLVMDAYLIKHLRKME</sequence>
<organism evidence="2 3">
    <name type="scientific">Desulforhopalus singaporensis</name>
    <dbReference type="NCBI Taxonomy" id="91360"/>
    <lineage>
        <taxon>Bacteria</taxon>
        <taxon>Pseudomonadati</taxon>
        <taxon>Thermodesulfobacteriota</taxon>
        <taxon>Desulfobulbia</taxon>
        <taxon>Desulfobulbales</taxon>
        <taxon>Desulfocapsaceae</taxon>
        <taxon>Desulforhopalus</taxon>
    </lineage>
</organism>
<gene>
    <name evidence="2" type="ORF">SAMN05660330_00154</name>
</gene>
<dbReference type="Gene3D" id="1.20.1530.20">
    <property type="match status" value="1"/>
</dbReference>
<keyword evidence="3" id="KW-1185">Reference proteome</keyword>
<evidence type="ECO:0000313" key="3">
    <source>
        <dbReference type="Proteomes" id="UP000199073"/>
    </source>
</evidence>
<protein>
    <submittedName>
        <fullName evidence="2">Solute carrier family 10 (Sodium/bile acid cotransporter), member 7</fullName>
    </submittedName>
</protein>
<dbReference type="InterPro" id="IPR016833">
    <property type="entry name" value="Put_Na-Bile_cotransptr"/>
</dbReference>
<reference evidence="2 3" key="1">
    <citation type="submission" date="2016-10" db="EMBL/GenBank/DDBJ databases">
        <authorList>
            <person name="de Groot N.N."/>
        </authorList>
    </citation>
    <scope>NUCLEOTIDE SEQUENCE [LARGE SCALE GENOMIC DNA]</scope>
    <source>
        <strain evidence="2 3">DSM 12130</strain>
    </source>
</reference>
<accession>A0A1H0J5Q3</accession>
<keyword evidence="1" id="KW-1133">Transmembrane helix</keyword>
<feature type="transmembrane region" description="Helical" evidence="1">
    <location>
        <begin position="167"/>
        <end position="187"/>
    </location>
</feature>
<feature type="transmembrane region" description="Helical" evidence="1">
    <location>
        <begin position="71"/>
        <end position="93"/>
    </location>
</feature>
<feature type="transmembrane region" description="Helical" evidence="1">
    <location>
        <begin position="99"/>
        <end position="119"/>
    </location>
</feature>
<dbReference type="RefSeq" id="WP_092218772.1">
    <property type="nucleotide sequence ID" value="NZ_FNJI01000001.1"/>
</dbReference>
<keyword evidence="1" id="KW-0472">Membrane</keyword>
<feature type="transmembrane region" description="Helical" evidence="1">
    <location>
        <begin position="208"/>
        <end position="226"/>
    </location>
</feature>
<feature type="transmembrane region" description="Helical" evidence="1">
    <location>
        <begin position="131"/>
        <end position="155"/>
    </location>
</feature>
<feature type="transmembrane region" description="Helical" evidence="1">
    <location>
        <begin position="232"/>
        <end position="254"/>
    </location>
</feature>
<dbReference type="AlphaFoldDB" id="A0A1H0J5Q3"/>
<dbReference type="Pfam" id="PF13593">
    <property type="entry name" value="SBF_like"/>
    <property type="match status" value="1"/>
</dbReference>
<dbReference type="PANTHER" id="PTHR18640:SF10">
    <property type="entry name" value="SODIUM_METABOLITE COTRANSPORTER BASS4, CHLOROPLASTIC-RELATED"/>
    <property type="match status" value="1"/>
</dbReference>
<dbReference type="STRING" id="91360.SAMN05660330_00154"/>
<dbReference type="EMBL" id="FNJI01000001">
    <property type="protein sequence ID" value="SDO38922.1"/>
    <property type="molecule type" value="Genomic_DNA"/>
</dbReference>
<dbReference type="InterPro" id="IPR038770">
    <property type="entry name" value="Na+/solute_symporter_sf"/>
</dbReference>
<dbReference type="PANTHER" id="PTHR18640">
    <property type="entry name" value="SOLUTE CARRIER FAMILY 10 MEMBER 7"/>
    <property type="match status" value="1"/>
</dbReference>
<keyword evidence="1" id="KW-0812">Transmembrane</keyword>
<feature type="transmembrane region" description="Helical" evidence="1">
    <location>
        <begin position="41"/>
        <end position="59"/>
    </location>
</feature>
<evidence type="ECO:0000313" key="2">
    <source>
        <dbReference type="EMBL" id="SDO38922.1"/>
    </source>
</evidence>
<dbReference type="OrthoDB" id="5430416at2"/>
<feature type="transmembrane region" description="Helical" evidence="1">
    <location>
        <begin position="292"/>
        <end position="312"/>
    </location>
</feature>